<gene>
    <name evidence="2" type="ORF">LEMA_P120460.1</name>
</gene>
<evidence type="ECO:0000313" key="2">
    <source>
        <dbReference type="EMBL" id="CBX94555.1"/>
    </source>
</evidence>
<dbReference type="Proteomes" id="UP000002668">
    <property type="component" value="Genome"/>
</dbReference>
<protein>
    <submittedName>
        <fullName evidence="2">Predicted protein</fullName>
    </submittedName>
</protein>
<dbReference type="AlphaFoldDB" id="E4ZSW7"/>
<keyword evidence="3" id="KW-1185">Reference proteome</keyword>
<name>E4ZSW7_LEPMJ</name>
<sequence>MYMCVHVCICVRDERRPSFHSTQQTKNFAQKRKKTVKKAPGLYAKEKQPGKGQATYEL</sequence>
<evidence type="ECO:0000256" key="1">
    <source>
        <dbReference type="SAM" id="MobiDB-lite"/>
    </source>
</evidence>
<dbReference type="InParanoid" id="E4ZSW7"/>
<accession>E4ZSW7</accession>
<dbReference type="EMBL" id="FP929123">
    <property type="protein sequence ID" value="CBX94555.1"/>
    <property type="molecule type" value="Genomic_DNA"/>
</dbReference>
<dbReference type="VEuPathDB" id="FungiDB:LEMA_P120460.1"/>
<reference evidence="3" key="1">
    <citation type="journal article" date="2011" name="Nat. Commun.">
        <title>Effector diversification within compartments of the Leptosphaeria maculans genome affected by Repeat-Induced Point mutations.</title>
        <authorList>
            <person name="Rouxel T."/>
            <person name="Grandaubert J."/>
            <person name="Hane J.K."/>
            <person name="Hoede C."/>
            <person name="van de Wouw A.P."/>
            <person name="Couloux A."/>
            <person name="Dominguez V."/>
            <person name="Anthouard V."/>
            <person name="Bally P."/>
            <person name="Bourras S."/>
            <person name="Cozijnsen A.J."/>
            <person name="Ciuffetti L.M."/>
            <person name="Degrave A."/>
            <person name="Dilmaghani A."/>
            <person name="Duret L."/>
            <person name="Fudal I."/>
            <person name="Goodwin S.B."/>
            <person name="Gout L."/>
            <person name="Glaser N."/>
            <person name="Linglin J."/>
            <person name="Kema G.H.J."/>
            <person name="Lapalu N."/>
            <person name="Lawrence C.B."/>
            <person name="May K."/>
            <person name="Meyer M."/>
            <person name="Ollivier B."/>
            <person name="Poulain J."/>
            <person name="Schoch C.L."/>
            <person name="Simon A."/>
            <person name="Spatafora J.W."/>
            <person name="Stachowiak A."/>
            <person name="Turgeon B.G."/>
            <person name="Tyler B.M."/>
            <person name="Vincent D."/>
            <person name="Weissenbach J."/>
            <person name="Amselem J."/>
            <person name="Quesneville H."/>
            <person name="Oliver R.P."/>
            <person name="Wincker P."/>
            <person name="Balesdent M.-H."/>
            <person name="Howlett B.J."/>
        </authorList>
    </citation>
    <scope>NUCLEOTIDE SEQUENCE [LARGE SCALE GENOMIC DNA]</scope>
    <source>
        <strain evidence="3">JN3 / isolate v23.1.3 / race Av1-4-5-6-7-8</strain>
    </source>
</reference>
<dbReference type="HOGENOM" id="CLU_2979535_0_0_1"/>
<evidence type="ECO:0000313" key="3">
    <source>
        <dbReference type="Proteomes" id="UP000002668"/>
    </source>
</evidence>
<organism evidence="3">
    <name type="scientific">Leptosphaeria maculans (strain JN3 / isolate v23.1.3 / race Av1-4-5-6-7-8)</name>
    <name type="common">Blackleg fungus</name>
    <name type="synonym">Phoma lingam</name>
    <dbReference type="NCBI Taxonomy" id="985895"/>
    <lineage>
        <taxon>Eukaryota</taxon>
        <taxon>Fungi</taxon>
        <taxon>Dikarya</taxon>
        <taxon>Ascomycota</taxon>
        <taxon>Pezizomycotina</taxon>
        <taxon>Dothideomycetes</taxon>
        <taxon>Pleosporomycetidae</taxon>
        <taxon>Pleosporales</taxon>
        <taxon>Pleosporineae</taxon>
        <taxon>Leptosphaeriaceae</taxon>
        <taxon>Plenodomus</taxon>
        <taxon>Plenodomus lingam/Leptosphaeria maculans species complex</taxon>
    </lineage>
</organism>
<feature type="region of interest" description="Disordered" evidence="1">
    <location>
        <begin position="20"/>
        <end position="58"/>
    </location>
</feature>
<proteinExistence type="predicted"/>